<dbReference type="GO" id="GO:0032259">
    <property type="term" value="P:methylation"/>
    <property type="evidence" value="ECO:0007669"/>
    <property type="project" value="UniProtKB-KW"/>
</dbReference>
<dbReference type="InterPro" id="IPR000780">
    <property type="entry name" value="CheR_MeTrfase"/>
</dbReference>
<dbReference type="SUPFAM" id="SSF47757">
    <property type="entry name" value="Chemotaxis receptor methyltransferase CheR, N-terminal domain"/>
    <property type="match status" value="1"/>
</dbReference>
<dbReference type="CDD" id="cd02440">
    <property type="entry name" value="AdoMet_MTases"/>
    <property type="match status" value="1"/>
</dbReference>
<evidence type="ECO:0000256" key="1">
    <source>
        <dbReference type="ARBA" id="ARBA00001541"/>
    </source>
</evidence>
<evidence type="ECO:0000313" key="7">
    <source>
        <dbReference type="EMBL" id="PIW13891.1"/>
    </source>
</evidence>
<evidence type="ECO:0000256" key="4">
    <source>
        <dbReference type="ARBA" id="ARBA00022679"/>
    </source>
</evidence>
<gene>
    <name evidence="7" type="ORF">COW36_24815</name>
</gene>
<dbReference type="InterPro" id="IPR022641">
    <property type="entry name" value="CheR_N"/>
</dbReference>
<evidence type="ECO:0000256" key="5">
    <source>
        <dbReference type="ARBA" id="ARBA00022691"/>
    </source>
</evidence>
<keyword evidence="5" id="KW-0949">S-adenosyl-L-methionine</keyword>
<protein>
    <recommendedName>
        <fullName evidence="2">protein-glutamate O-methyltransferase</fullName>
        <ecNumber evidence="2">2.1.1.80</ecNumber>
    </recommendedName>
</protein>
<dbReference type="GO" id="GO:0008983">
    <property type="term" value="F:protein-glutamate O-methyltransferase activity"/>
    <property type="evidence" value="ECO:0007669"/>
    <property type="project" value="UniProtKB-EC"/>
</dbReference>
<dbReference type="SUPFAM" id="SSF53335">
    <property type="entry name" value="S-adenosyl-L-methionine-dependent methyltransferases"/>
    <property type="match status" value="1"/>
</dbReference>
<proteinExistence type="predicted"/>
<dbReference type="EC" id="2.1.1.80" evidence="2"/>
<dbReference type="Proteomes" id="UP000231019">
    <property type="component" value="Unassembled WGS sequence"/>
</dbReference>
<dbReference type="Pfam" id="PF03705">
    <property type="entry name" value="CheR_N"/>
    <property type="match status" value="1"/>
</dbReference>
<dbReference type="PRINTS" id="PR00996">
    <property type="entry name" value="CHERMTFRASE"/>
</dbReference>
<reference evidence="7 8" key="1">
    <citation type="submission" date="2017-09" db="EMBL/GenBank/DDBJ databases">
        <title>Depth-based differentiation of microbial function through sediment-hosted aquifers and enrichment of novel symbionts in the deep terrestrial subsurface.</title>
        <authorList>
            <person name="Probst A.J."/>
            <person name="Ladd B."/>
            <person name="Jarett J.K."/>
            <person name="Geller-Mcgrath D.E."/>
            <person name="Sieber C.M."/>
            <person name="Emerson J.B."/>
            <person name="Anantharaman K."/>
            <person name="Thomas B.C."/>
            <person name="Malmstrom R."/>
            <person name="Stieglmeier M."/>
            <person name="Klingl A."/>
            <person name="Woyke T."/>
            <person name="Ryan C.M."/>
            <person name="Banfield J.F."/>
        </authorList>
    </citation>
    <scope>NUCLEOTIDE SEQUENCE [LARGE SCALE GENOMIC DNA]</scope>
    <source>
        <strain evidence="7">CG17_big_fil_post_rev_8_21_14_2_50_48_46</strain>
    </source>
</reference>
<keyword evidence="4" id="KW-0808">Transferase</keyword>
<organism evidence="7 8">
    <name type="scientific">bacterium (Candidatus Blackallbacteria) CG17_big_fil_post_rev_8_21_14_2_50_48_46</name>
    <dbReference type="NCBI Taxonomy" id="2014261"/>
    <lineage>
        <taxon>Bacteria</taxon>
        <taxon>Candidatus Blackallbacteria</taxon>
    </lineage>
</organism>
<dbReference type="Gene3D" id="3.40.50.150">
    <property type="entry name" value="Vaccinia Virus protein VP39"/>
    <property type="match status" value="1"/>
</dbReference>
<evidence type="ECO:0000256" key="3">
    <source>
        <dbReference type="ARBA" id="ARBA00022603"/>
    </source>
</evidence>
<dbReference type="PANTHER" id="PTHR24422:SF21">
    <property type="entry name" value="CHEMOTAXIS PROTEIN METHYLTRANSFERASE 1"/>
    <property type="match status" value="1"/>
</dbReference>
<comment type="catalytic activity">
    <reaction evidence="1">
        <text>L-glutamyl-[protein] + S-adenosyl-L-methionine = [protein]-L-glutamate 5-O-methyl ester + S-adenosyl-L-homocysteine</text>
        <dbReference type="Rhea" id="RHEA:24452"/>
        <dbReference type="Rhea" id="RHEA-COMP:10208"/>
        <dbReference type="Rhea" id="RHEA-COMP:10311"/>
        <dbReference type="ChEBI" id="CHEBI:29973"/>
        <dbReference type="ChEBI" id="CHEBI:57856"/>
        <dbReference type="ChEBI" id="CHEBI:59789"/>
        <dbReference type="ChEBI" id="CHEBI:82795"/>
        <dbReference type="EC" id="2.1.1.80"/>
    </reaction>
</comment>
<dbReference type="EMBL" id="PFFQ01000066">
    <property type="protein sequence ID" value="PIW13891.1"/>
    <property type="molecule type" value="Genomic_DNA"/>
</dbReference>
<keyword evidence="3" id="KW-0489">Methyltransferase</keyword>
<evidence type="ECO:0000313" key="8">
    <source>
        <dbReference type="Proteomes" id="UP000231019"/>
    </source>
</evidence>
<evidence type="ECO:0000259" key="6">
    <source>
        <dbReference type="PROSITE" id="PS50123"/>
    </source>
</evidence>
<sequence>MTLSSSEFDYIRHLLKNECAIVLENGKEYLVDLRLGILADNEGFSSIHSLIGHLSKRSEPDLVKKVVDAMTTNETLFFRDHKPFELLQKHLLPELLQNRASSRELNIWSAASSTGQEPYSIAMLIHQHFPQLVNQWNLQILASDISFTCLEYAREAVYNQFEVNRGLPIQLLIRYFEQKDTRWQLKPEIKNMVKFQELNLIQTWPFLPKMDIIFLRNVLIYFDLDVKKKILENVRKVLKPDGYLILGSAETTLLIDSAFERVETSLNVNCYRLAT</sequence>
<evidence type="ECO:0000256" key="2">
    <source>
        <dbReference type="ARBA" id="ARBA00012534"/>
    </source>
</evidence>
<dbReference type="PROSITE" id="PS50123">
    <property type="entry name" value="CHER"/>
    <property type="match status" value="1"/>
</dbReference>
<dbReference type="AlphaFoldDB" id="A0A2M7FXD3"/>
<comment type="caution">
    <text evidence="7">The sequence shown here is derived from an EMBL/GenBank/DDBJ whole genome shotgun (WGS) entry which is preliminary data.</text>
</comment>
<accession>A0A2M7FXD3</accession>
<dbReference type="InterPro" id="IPR036804">
    <property type="entry name" value="CheR_N_sf"/>
</dbReference>
<dbReference type="InterPro" id="IPR022642">
    <property type="entry name" value="CheR_C"/>
</dbReference>
<name>A0A2M7FXD3_9BACT</name>
<dbReference type="SMART" id="SM00138">
    <property type="entry name" value="MeTrc"/>
    <property type="match status" value="1"/>
</dbReference>
<dbReference type="InterPro" id="IPR050903">
    <property type="entry name" value="Bact_Chemotaxis_MeTrfase"/>
</dbReference>
<feature type="domain" description="CheR-type methyltransferase" evidence="6">
    <location>
        <begin position="1"/>
        <end position="251"/>
    </location>
</feature>
<dbReference type="InterPro" id="IPR029063">
    <property type="entry name" value="SAM-dependent_MTases_sf"/>
</dbReference>
<dbReference type="Gene3D" id="1.10.155.10">
    <property type="entry name" value="Chemotaxis receptor methyltransferase CheR, N-terminal domain"/>
    <property type="match status" value="1"/>
</dbReference>
<dbReference type="PANTHER" id="PTHR24422">
    <property type="entry name" value="CHEMOTAXIS PROTEIN METHYLTRANSFERASE"/>
    <property type="match status" value="1"/>
</dbReference>
<dbReference type="Pfam" id="PF01739">
    <property type="entry name" value="CheR"/>
    <property type="match status" value="1"/>
</dbReference>